<dbReference type="Gene3D" id="3.30.420.40">
    <property type="match status" value="2"/>
</dbReference>
<organism evidence="1 2">
    <name type="scientific">Enterococcus hirae</name>
    <dbReference type="NCBI Taxonomy" id="1354"/>
    <lineage>
        <taxon>Bacteria</taxon>
        <taxon>Bacillati</taxon>
        <taxon>Bacillota</taxon>
        <taxon>Bacilli</taxon>
        <taxon>Lactobacillales</taxon>
        <taxon>Enterococcaceae</taxon>
        <taxon>Enterococcus</taxon>
    </lineage>
</organism>
<dbReference type="PANTHER" id="PTHR43190">
    <property type="entry name" value="N-ACETYL-D-GLUCOSAMINE KINASE"/>
    <property type="match status" value="1"/>
</dbReference>
<sequence>MEYLIGVDAGGTKTKFSMYDVNGVLVKDFNLDAANIVVQKEYAWSIIQQGLNFLLTKYHNEVKMILVGIAGIETSGLQNDIENKLKALYNCPFIVMSDAKLALINKLKGNDGGLIISGTGSVGYGLQHATFYRVGGWGHLLGDEGSAYSIGLACYKQLVNELDAGLELTDFSLEFLEYIGEKDSMKAISRFYEKSKKEIADAALFVAMYAKDGDVKSKILTDSIEALNLLLDSLIHKMKAKQENMEIAFAGSVLEKNEFIRESLIGRLAQKNIRVLPISQDFNTKAVYYYYRRNKGEKNESYKKH</sequence>
<dbReference type="InterPro" id="IPR052519">
    <property type="entry name" value="Euk-type_GlcNAc_Kinase"/>
</dbReference>
<name>A0A449E6A4_ENTHR</name>
<evidence type="ECO:0000313" key="2">
    <source>
        <dbReference type="Proteomes" id="UP000352698"/>
    </source>
</evidence>
<dbReference type="RefSeq" id="WP_010736984.1">
    <property type="nucleotide sequence ID" value="NZ_AP027299.1"/>
</dbReference>
<dbReference type="Proteomes" id="UP000352698">
    <property type="component" value="Unassembled WGS sequence"/>
</dbReference>
<dbReference type="InterPro" id="IPR002731">
    <property type="entry name" value="ATPase_BadF"/>
</dbReference>
<dbReference type="InterPro" id="IPR043129">
    <property type="entry name" value="ATPase_NBD"/>
</dbReference>
<protein>
    <submittedName>
        <fullName evidence="1">N-acetylglucosamine kinase (Putative)</fullName>
    </submittedName>
</protein>
<comment type="caution">
    <text evidence="1">The sequence shown here is derived from an EMBL/GenBank/DDBJ whole genome shotgun (WGS) entry which is preliminary data.</text>
</comment>
<proteinExistence type="predicted"/>
<dbReference type="PANTHER" id="PTHR43190:SF3">
    <property type="entry name" value="N-ACETYL-D-GLUCOSAMINE KINASE"/>
    <property type="match status" value="1"/>
</dbReference>
<reference evidence="1 2" key="1">
    <citation type="submission" date="2019-05" db="EMBL/GenBank/DDBJ databases">
        <authorList>
            <consortium name="Pathogen Informatics"/>
        </authorList>
    </citation>
    <scope>NUCLEOTIDE SEQUENCE [LARGE SCALE GENOMIC DNA]</scope>
    <source>
        <strain evidence="1 2">NCTC12204</strain>
    </source>
</reference>
<dbReference type="CDD" id="cd24007">
    <property type="entry name" value="ASKHA_NBD_eukNAGK-like"/>
    <property type="match status" value="1"/>
</dbReference>
<evidence type="ECO:0000313" key="1">
    <source>
        <dbReference type="EMBL" id="VTQ69719.1"/>
    </source>
</evidence>
<accession>A0A449E6A4</accession>
<dbReference type="SUPFAM" id="SSF53067">
    <property type="entry name" value="Actin-like ATPase domain"/>
    <property type="match status" value="2"/>
</dbReference>
<dbReference type="Pfam" id="PF01869">
    <property type="entry name" value="BcrAD_BadFG"/>
    <property type="match status" value="1"/>
</dbReference>
<keyword evidence="1" id="KW-0418">Kinase</keyword>
<keyword evidence="1" id="KW-0808">Transferase</keyword>
<gene>
    <name evidence="1" type="ORF">NCTC12204_02493</name>
</gene>
<dbReference type="EMBL" id="CABEEP010000001">
    <property type="protein sequence ID" value="VTQ69719.1"/>
    <property type="molecule type" value="Genomic_DNA"/>
</dbReference>
<dbReference type="GO" id="GO:0016301">
    <property type="term" value="F:kinase activity"/>
    <property type="evidence" value="ECO:0007669"/>
    <property type="project" value="UniProtKB-KW"/>
</dbReference>
<dbReference type="AlphaFoldDB" id="A0A449E6A4"/>